<evidence type="ECO:0000313" key="1">
    <source>
        <dbReference type="EMBL" id="EMS77683.1"/>
    </source>
</evidence>
<dbReference type="Proteomes" id="UP000014216">
    <property type="component" value="Unassembled WGS sequence"/>
</dbReference>
<comment type="caution">
    <text evidence="1">The sequence shown here is derived from an EMBL/GenBank/DDBJ whole genome shotgun (WGS) entry which is preliminary data.</text>
</comment>
<dbReference type="RefSeq" id="WP_006968377.1">
    <property type="nucleotide sequence ID" value="NZ_APJX01000013.1"/>
</dbReference>
<organism evidence="1 2">
    <name type="scientific">Desulfotignum phosphitoxidans DSM 13687</name>
    <dbReference type="NCBI Taxonomy" id="1286635"/>
    <lineage>
        <taxon>Bacteria</taxon>
        <taxon>Pseudomonadati</taxon>
        <taxon>Thermodesulfobacteriota</taxon>
        <taxon>Desulfobacteria</taxon>
        <taxon>Desulfobacterales</taxon>
        <taxon>Desulfobacteraceae</taxon>
        <taxon>Desulfotignum</taxon>
    </lineage>
</organism>
<dbReference type="AlphaFoldDB" id="S0FRK7"/>
<dbReference type="EMBL" id="APJX01000013">
    <property type="protein sequence ID" value="EMS77683.1"/>
    <property type="molecule type" value="Genomic_DNA"/>
</dbReference>
<name>S0FRK7_9BACT</name>
<keyword evidence="2" id="KW-1185">Reference proteome</keyword>
<accession>S0FRK7</accession>
<protein>
    <submittedName>
        <fullName evidence="1">Uncharacterized protein</fullName>
    </submittedName>
</protein>
<evidence type="ECO:0000313" key="2">
    <source>
        <dbReference type="Proteomes" id="UP000014216"/>
    </source>
</evidence>
<sequence>MTRFRLIAVDFLLMTLAFLLVNQAKRVAPKLPGVQKVYFAITKGHNRAISRAEVLGSRPARDLRRNLRVGSK</sequence>
<reference evidence="1 2" key="1">
    <citation type="journal article" date="2013" name="Genome Announc.">
        <title>Draft Genome Sequence of Desulfotignum phosphitoxidans DSM 13687 Strain FiPS-3.</title>
        <authorList>
            <person name="Poehlein A."/>
            <person name="Daniel R."/>
            <person name="Simeonova D.D."/>
        </authorList>
    </citation>
    <scope>NUCLEOTIDE SEQUENCE [LARGE SCALE GENOMIC DNA]</scope>
    <source>
        <strain evidence="1 2">DSM 13687</strain>
    </source>
</reference>
<proteinExistence type="predicted"/>
<gene>
    <name evidence="1" type="ORF">Dpo_13c00810</name>
</gene>